<keyword evidence="2" id="KW-1185">Reference proteome</keyword>
<gene>
    <name evidence="1" type="ORF">BVRB_030990</name>
</gene>
<dbReference type="InterPro" id="IPR037140">
    <property type="entry name" value="VHL_beta_dom_sf"/>
</dbReference>
<reference evidence="1 2" key="1">
    <citation type="journal article" date="2014" name="Nature">
        <title>The genome of the recently domesticated crop plant sugar beet (Beta vulgaris).</title>
        <authorList>
            <person name="Dohm J.C."/>
            <person name="Minoche A.E."/>
            <person name="Holtgrawe D."/>
            <person name="Capella-Gutierrez S."/>
            <person name="Zakrzewski F."/>
            <person name="Tafer H."/>
            <person name="Rupp O."/>
            <person name="Sorensen T.R."/>
            <person name="Stracke R."/>
            <person name="Reinhardt R."/>
            <person name="Goesmann A."/>
            <person name="Kraft T."/>
            <person name="Schulz B."/>
            <person name="Stadler P.F."/>
            <person name="Schmidt T."/>
            <person name="Gabaldon T."/>
            <person name="Lehrach H."/>
            <person name="Weisshaar B."/>
            <person name="Himmelbauer H."/>
        </authorList>
    </citation>
    <scope>NUCLEOTIDE SEQUENCE [LARGE SCALE GENOMIC DNA]</scope>
    <source>
        <tissue evidence="1">Taproot</tissue>
    </source>
</reference>
<protein>
    <submittedName>
        <fullName evidence="1">Uncharacterized protein</fullName>
    </submittedName>
</protein>
<proteinExistence type="predicted"/>
<dbReference type="Gramene" id="KMS93486">
    <property type="protein sequence ID" value="KMS93486"/>
    <property type="gene ID" value="BVRB_030990"/>
</dbReference>
<accession>A0A0J8AXL0</accession>
<name>A0A0J8AXL0_BETVV</name>
<evidence type="ECO:0000313" key="2">
    <source>
        <dbReference type="Proteomes" id="UP000035740"/>
    </source>
</evidence>
<dbReference type="Gene3D" id="2.60.40.780">
    <property type="entry name" value="von Hippel-Lindau disease tumour suppressor, beta domain"/>
    <property type="match status" value="2"/>
</dbReference>
<organism evidence="1 2">
    <name type="scientific">Beta vulgaris subsp. vulgaris</name>
    <name type="common">Beet</name>
    <dbReference type="NCBI Taxonomy" id="3555"/>
    <lineage>
        <taxon>Eukaryota</taxon>
        <taxon>Viridiplantae</taxon>
        <taxon>Streptophyta</taxon>
        <taxon>Embryophyta</taxon>
        <taxon>Tracheophyta</taxon>
        <taxon>Spermatophyta</taxon>
        <taxon>Magnoliopsida</taxon>
        <taxon>eudicotyledons</taxon>
        <taxon>Gunneridae</taxon>
        <taxon>Pentapetalae</taxon>
        <taxon>Caryophyllales</taxon>
        <taxon>Chenopodiaceae</taxon>
        <taxon>Betoideae</taxon>
        <taxon>Beta</taxon>
    </lineage>
</organism>
<evidence type="ECO:0000313" key="1">
    <source>
        <dbReference type="EMBL" id="KMS93486.1"/>
    </source>
</evidence>
<dbReference type="Proteomes" id="UP000035740">
    <property type="component" value="Unassembled WGS sequence"/>
</dbReference>
<dbReference type="SUPFAM" id="SSF49468">
    <property type="entry name" value="VHL"/>
    <property type="match status" value="2"/>
</dbReference>
<dbReference type="AlphaFoldDB" id="A0A0J8AXL0"/>
<feature type="non-terminal residue" evidence="1">
    <location>
        <position position="1"/>
    </location>
</feature>
<dbReference type="InterPro" id="IPR036208">
    <property type="entry name" value="VHL_sf"/>
</dbReference>
<dbReference type="EMBL" id="KQ102248">
    <property type="protein sequence ID" value="KMS93486.1"/>
    <property type="molecule type" value="Genomic_DNA"/>
</dbReference>
<dbReference type="OrthoDB" id="413400at2759"/>
<sequence length="224" mass="24906">EVSRDGDEKLLANLGPNDRVRLFPEGENQCFVRHRESYFALEQVNKGATIVVGDGPEEAFVSSRSGGQEQVVAFINDEDEPVVISWIDFEGTSIEMSQLQSNEQFDLKTFVDHVFTISSAETHEVIGQFTIRLDAAIYRTRQVVDAEDHPVMVAIENQTSGHVKLMWRDDDGASHVLGDLAPNTKSVVETYVGHELYFLSSDGTETKSTTIVPSVTMLRATEKP</sequence>